<evidence type="ECO:0000259" key="1">
    <source>
        <dbReference type="PROSITE" id="PS50893"/>
    </source>
</evidence>
<dbReference type="GO" id="GO:0005524">
    <property type="term" value="F:ATP binding"/>
    <property type="evidence" value="ECO:0007669"/>
    <property type="project" value="UniProtKB-KW"/>
</dbReference>
<dbReference type="PANTHER" id="PTHR24220:SF86">
    <property type="entry name" value="ABC TRANSPORTER ABCH.1"/>
    <property type="match status" value="1"/>
</dbReference>
<evidence type="ECO:0000313" key="2">
    <source>
        <dbReference type="EMBL" id="MQS04277.1"/>
    </source>
</evidence>
<accession>A0A5P0YXG4</accession>
<dbReference type="InterPro" id="IPR015854">
    <property type="entry name" value="ABC_transpr_LolD-like"/>
</dbReference>
<keyword evidence="2" id="KW-0067">ATP-binding</keyword>
<dbReference type="Gene3D" id="3.40.50.300">
    <property type="entry name" value="P-loop containing nucleotide triphosphate hydrolases"/>
    <property type="match status" value="1"/>
</dbReference>
<reference evidence="2 3" key="1">
    <citation type="submission" date="2019-10" db="EMBL/GenBank/DDBJ databases">
        <title>Streptomyces sp. nov., a novel actinobacterium isolated from alkaline environment.</title>
        <authorList>
            <person name="Golinska P."/>
        </authorList>
    </citation>
    <scope>NUCLEOTIDE SEQUENCE [LARGE SCALE GENOMIC DNA]</scope>
    <source>
        <strain evidence="2 3">OF1</strain>
    </source>
</reference>
<feature type="domain" description="ABC transporter" evidence="1">
    <location>
        <begin position="5"/>
        <end position="227"/>
    </location>
</feature>
<dbReference type="EMBL" id="VJYK02000264">
    <property type="protein sequence ID" value="MQS04277.1"/>
    <property type="molecule type" value="Genomic_DNA"/>
</dbReference>
<organism evidence="2 3">
    <name type="scientific">Streptomyces alkaliterrae</name>
    <dbReference type="NCBI Taxonomy" id="2213162"/>
    <lineage>
        <taxon>Bacteria</taxon>
        <taxon>Bacillati</taxon>
        <taxon>Actinomycetota</taxon>
        <taxon>Actinomycetes</taxon>
        <taxon>Kitasatosporales</taxon>
        <taxon>Streptomycetaceae</taxon>
        <taxon>Streptomyces</taxon>
    </lineage>
</organism>
<keyword evidence="2" id="KW-0547">Nucleotide-binding</keyword>
<dbReference type="SUPFAM" id="SSF52540">
    <property type="entry name" value="P-loop containing nucleoside triphosphate hydrolases"/>
    <property type="match status" value="1"/>
</dbReference>
<proteinExistence type="predicted"/>
<dbReference type="Proteomes" id="UP000320857">
    <property type="component" value="Unassembled WGS sequence"/>
</dbReference>
<dbReference type="InterPro" id="IPR027417">
    <property type="entry name" value="P-loop_NTPase"/>
</dbReference>
<dbReference type="PANTHER" id="PTHR24220">
    <property type="entry name" value="IMPORT ATP-BINDING PROTEIN"/>
    <property type="match status" value="1"/>
</dbReference>
<protein>
    <submittedName>
        <fullName evidence="2">ATP-binding cassette domain-containing protein</fullName>
    </submittedName>
</protein>
<dbReference type="Pfam" id="PF00005">
    <property type="entry name" value="ABC_tran"/>
    <property type="match status" value="1"/>
</dbReference>
<keyword evidence="3" id="KW-1185">Reference proteome</keyword>
<gene>
    <name evidence="2" type="ORF">FNX44_020855</name>
</gene>
<sequence>MGVLIEARGVATPSTRAGRTVGTPAVIDLRVRTGAVTVLLGGADSGAFRLLRVLGLLTPPDGGRVLLDGRDTSRLPRWELADIRRDRFGYVLPECGLLPRHSAGRNVLLPYDGRYGPADERAALVLERVGVPPCRASYRPDELSESERCRVVLARALVNGPSAVLVEEPTAGLPEAEGRRLLTLLGELADEGRAVVITARGHDVLAAAHEVHRLTAAGLRSITRRRVAG</sequence>
<dbReference type="InterPro" id="IPR003439">
    <property type="entry name" value="ABC_transporter-like_ATP-bd"/>
</dbReference>
<evidence type="ECO:0000313" key="3">
    <source>
        <dbReference type="Proteomes" id="UP000320857"/>
    </source>
</evidence>
<dbReference type="GO" id="GO:0005886">
    <property type="term" value="C:plasma membrane"/>
    <property type="evidence" value="ECO:0007669"/>
    <property type="project" value="TreeGrafter"/>
</dbReference>
<dbReference type="AlphaFoldDB" id="A0A5P0YXG4"/>
<comment type="caution">
    <text evidence="2">The sequence shown here is derived from an EMBL/GenBank/DDBJ whole genome shotgun (WGS) entry which is preliminary data.</text>
</comment>
<dbReference type="GO" id="GO:0016887">
    <property type="term" value="F:ATP hydrolysis activity"/>
    <property type="evidence" value="ECO:0007669"/>
    <property type="project" value="InterPro"/>
</dbReference>
<dbReference type="PROSITE" id="PS50893">
    <property type="entry name" value="ABC_TRANSPORTER_2"/>
    <property type="match status" value="1"/>
</dbReference>
<dbReference type="GO" id="GO:0022857">
    <property type="term" value="F:transmembrane transporter activity"/>
    <property type="evidence" value="ECO:0007669"/>
    <property type="project" value="TreeGrafter"/>
</dbReference>
<name>A0A5P0YXG4_9ACTN</name>